<protein>
    <recommendedName>
        <fullName evidence="1">KAP NTPase domain-containing protein</fullName>
    </recommendedName>
</protein>
<comment type="caution">
    <text evidence="2">The sequence shown here is derived from an EMBL/GenBank/DDBJ whole genome shotgun (WGS) entry which is preliminary data.</text>
</comment>
<dbReference type="AlphaFoldDB" id="K1RRC9"/>
<dbReference type="EMBL" id="AJWZ01010602">
    <property type="protein sequence ID" value="EKC47978.1"/>
    <property type="molecule type" value="Genomic_DNA"/>
</dbReference>
<accession>K1RRC9</accession>
<dbReference type="Gene3D" id="3.40.50.300">
    <property type="entry name" value="P-loop containing nucleotide triphosphate hydrolases"/>
    <property type="match status" value="1"/>
</dbReference>
<feature type="non-terminal residue" evidence="2">
    <location>
        <position position="107"/>
    </location>
</feature>
<evidence type="ECO:0000259" key="1">
    <source>
        <dbReference type="Pfam" id="PF07693"/>
    </source>
</evidence>
<feature type="domain" description="KAP NTPase" evidence="1">
    <location>
        <begin position="22"/>
        <end position="100"/>
    </location>
</feature>
<name>K1RRC9_9ZZZZ</name>
<reference evidence="2" key="1">
    <citation type="journal article" date="2013" name="Environ. Microbiol.">
        <title>Microbiota from the distal guts of lean and obese adolescents exhibit partial functional redundancy besides clear differences in community structure.</title>
        <authorList>
            <person name="Ferrer M."/>
            <person name="Ruiz A."/>
            <person name="Lanza F."/>
            <person name="Haange S.B."/>
            <person name="Oberbach A."/>
            <person name="Till H."/>
            <person name="Bargiela R."/>
            <person name="Campoy C."/>
            <person name="Segura M.T."/>
            <person name="Richter M."/>
            <person name="von Bergen M."/>
            <person name="Seifert J."/>
            <person name="Suarez A."/>
        </authorList>
    </citation>
    <scope>NUCLEOTIDE SEQUENCE</scope>
</reference>
<sequence length="107" mass="12407">MIFLGSREKAEAIKEFIEKNDELIQKNNMIAIYGEWGSGKSSLMKTIDCKLEVEKYDKIWIDMWKEESDYSNLSIKILNKILEKIKLDSETKKSLIKAFLTLGKGIN</sequence>
<evidence type="ECO:0000313" key="2">
    <source>
        <dbReference type="EMBL" id="EKC47978.1"/>
    </source>
</evidence>
<dbReference type="SUPFAM" id="SSF52540">
    <property type="entry name" value="P-loop containing nucleoside triphosphate hydrolases"/>
    <property type="match status" value="1"/>
</dbReference>
<dbReference type="InterPro" id="IPR027417">
    <property type="entry name" value="P-loop_NTPase"/>
</dbReference>
<dbReference type="InterPro" id="IPR011646">
    <property type="entry name" value="KAP_P-loop"/>
</dbReference>
<proteinExistence type="predicted"/>
<organism evidence="2">
    <name type="scientific">human gut metagenome</name>
    <dbReference type="NCBI Taxonomy" id="408170"/>
    <lineage>
        <taxon>unclassified sequences</taxon>
        <taxon>metagenomes</taxon>
        <taxon>organismal metagenomes</taxon>
    </lineage>
</organism>
<gene>
    <name evidence="2" type="ORF">OBE_15423</name>
</gene>
<dbReference type="Pfam" id="PF07693">
    <property type="entry name" value="KAP_NTPase"/>
    <property type="match status" value="1"/>
</dbReference>